<evidence type="ECO:0000256" key="4">
    <source>
        <dbReference type="SAM" id="MobiDB-lite"/>
    </source>
</evidence>
<feature type="region of interest" description="Disordered" evidence="4">
    <location>
        <begin position="318"/>
        <end position="346"/>
    </location>
</feature>
<dbReference type="Proteomes" id="UP001597365">
    <property type="component" value="Unassembled WGS sequence"/>
</dbReference>
<dbReference type="InterPro" id="IPR011335">
    <property type="entry name" value="Restrct_endonuc-II-like"/>
</dbReference>
<dbReference type="EMBL" id="JBHUFU010000026">
    <property type="protein sequence ID" value="MFD1833149.1"/>
    <property type="molecule type" value="Genomic_DNA"/>
</dbReference>
<sequence>MSLPEYSHPALPFDIAVATSLAGPVTDDPELLAVRDYLLREDPEGRRFATVLRNTIDQLLDGENTGRYDWRQLHKTEKTHAGTLVEINLQREFQFKDGQDMDYSIEGIDVDCKFSQRPYGWMIPPEALDELCLVVWADDHLSQWSAGLLRASREIIAFSENITRKGNRDRKIVLKKEHRGLVHWLWEKHPLPENLLLHIAEGTRRAIFDAGASSRRSVGQARVSELFRRVQQRRISRTAVRTLAQQKDYMKRVRYNGGARTKLRPDGIVIFGDYPSHQEAAERLGIPVPQEGEFVSVRVARARADHGDRPRVRLDGEEWVVADGNDPVEKAPLVPETRKGHQSDDD</sequence>
<comment type="caution">
    <text evidence="6">The sequence shown here is derived from an EMBL/GenBank/DDBJ whole genome shotgun (WGS) entry which is preliminary data.</text>
</comment>
<keyword evidence="3" id="KW-0378">Hydrolase</keyword>
<evidence type="ECO:0000256" key="3">
    <source>
        <dbReference type="ARBA" id="ARBA00022801"/>
    </source>
</evidence>
<dbReference type="InterPro" id="IPR015210">
    <property type="entry name" value="NaeI"/>
</dbReference>
<dbReference type="Pfam" id="PF09126">
    <property type="entry name" value="NaeI"/>
    <property type="match status" value="1"/>
</dbReference>
<name>A0ABW4PS92_9ACTN</name>
<evidence type="ECO:0000313" key="7">
    <source>
        <dbReference type="Proteomes" id="UP001597365"/>
    </source>
</evidence>
<dbReference type="InterPro" id="IPR036388">
    <property type="entry name" value="WH-like_DNA-bd_sf"/>
</dbReference>
<gene>
    <name evidence="6" type="ORF">ACFSJS_26395</name>
</gene>
<evidence type="ECO:0000313" key="6">
    <source>
        <dbReference type="EMBL" id="MFD1833149.1"/>
    </source>
</evidence>
<protein>
    <submittedName>
        <fullName evidence="6">NaeI family type II restriction endonuclease</fullName>
    </submittedName>
</protein>
<dbReference type="RefSeq" id="WP_380904735.1">
    <property type="nucleotide sequence ID" value="NZ_JBHUFU010000026.1"/>
</dbReference>
<organism evidence="6 7">
    <name type="scientific">Streptomyces desertarenae</name>
    <dbReference type="NCBI Taxonomy" id="2666184"/>
    <lineage>
        <taxon>Bacteria</taxon>
        <taxon>Bacillati</taxon>
        <taxon>Actinomycetota</taxon>
        <taxon>Actinomycetes</taxon>
        <taxon>Kitasatosporales</taxon>
        <taxon>Streptomycetaceae</taxon>
        <taxon>Streptomyces</taxon>
    </lineage>
</organism>
<feature type="domain" description="Type II restriction enzyme NaeI" evidence="5">
    <location>
        <begin position="36"/>
        <end position="329"/>
    </location>
</feature>
<evidence type="ECO:0000256" key="1">
    <source>
        <dbReference type="ARBA" id="ARBA00022722"/>
    </source>
</evidence>
<keyword evidence="2 6" id="KW-0255">Endonuclease</keyword>
<dbReference type="InterPro" id="IPR037057">
    <property type="entry name" value="DNA_rep_MutH/T2_RE_sf"/>
</dbReference>
<dbReference type="Gene3D" id="3.40.600.10">
    <property type="entry name" value="DNA mismatch repair MutH/Restriction endonuclease, type II"/>
    <property type="match status" value="1"/>
</dbReference>
<dbReference type="Gene3D" id="1.10.10.10">
    <property type="entry name" value="Winged helix-like DNA-binding domain superfamily/Winged helix DNA-binding domain"/>
    <property type="match status" value="1"/>
</dbReference>
<keyword evidence="1" id="KW-0540">Nuclease</keyword>
<evidence type="ECO:0000259" key="5">
    <source>
        <dbReference type="Pfam" id="PF09126"/>
    </source>
</evidence>
<dbReference type="GO" id="GO:0004519">
    <property type="term" value="F:endonuclease activity"/>
    <property type="evidence" value="ECO:0007669"/>
    <property type="project" value="UniProtKB-KW"/>
</dbReference>
<proteinExistence type="predicted"/>
<dbReference type="SUPFAM" id="SSF52980">
    <property type="entry name" value="Restriction endonuclease-like"/>
    <property type="match status" value="1"/>
</dbReference>
<feature type="compositionally biased region" description="Basic and acidic residues" evidence="4">
    <location>
        <begin position="336"/>
        <end position="346"/>
    </location>
</feature>
<keyword evidence="7" id="KW-1185">Reference proteome</keyword>
<dbReference type="CDD" id="cd22338">
    <property type="entry name" value="NaeI-like"/>
    <property type="match status" value="1"/>
</dbReference>
<accession>A0ABW4PS92</accession>
<reference evidence="7" key="1">
    <citation type="journal article" date="2019" name="Int. J. Syst. Evol. Microbiol.">
        <title>The Global Catalogue of Microorganisms (GCM) 10K type strain sequencing project: providing services to taxonomists for standard genome sequencing and annotation.</title>
        <authorList>
            <consortium name="The Broad Institute Genomics Platform"/>
            <consortium name="The Broad Institute Genome Sequencing Center for Infectious Disease"/>
            <person name="Wu L."/>
            <person name="Ma J."/>
        </authorList>
    </citation>
    <scope>NUCLEOTIDE SEQUENCE [LARGE SCALE GENOMIC DNA]</scope>
    <source>
        <strain evidence="7">CGMCC 4.7455</strain>
    </source>
</reference>
<evidence type="ECO:0000256" key="2">
    <source>
        <dbReference type="ARBA" id="ARBA00022759"/>
    </source>
</evidence>